<organism evidence="1 2">
    <name type="scientific">Candidatus Allocopromorpha excrementipullorum</name>
    <dbReference type="NCBI Taxonomy" id="2840743"/>
    <lineage>
        <taxon>Bacteria</taxon>
        <taxon>Bacillati</taxon>
        <taxon>Bacillota</taxon>
        <taxon>Clostridia</taxon>
        <taxon>Eubacteriales</taxon>
        <taxon>Eubacteriaceae</taxon>
        <taxon>Eubacteriaceae incertae sedis</taxon>
        <taxon>Candidatus Allocopromorpha</taxon>
    </lineage>
</organism>
<accession>A0A9D1SU95</accession>
<comment type="caution">
    <text evidence="1">The sequence shown here is derived from an EMBL/GenBank/DDBJ whole genome shotgun (WGS) entry which is preliminary data.</text>
</comment>
<dbReference type="EMBL" id="DVOB01000038">
    <property type="protein sequence ID" value="HIU95409.1"/>
    <property type="molecule type" value="Genomic_DNA"/>
</dbReference>
<dbReference type="Pfam" id="PF06013">
    <property type="entry name" value="WXG100"/>
    <property type="match status" value="1"/>
</dbReference>
<dbReference type="InterPro" id="IPR010310">
    <property type="entry name" value="T7SS_ESAT-6-like"/>
</dbReference>
<evidence type="ECO:0000313" key="2">
    <source>
        <dbReference type="Proteomes" id="UP000824130"/>
    </source>
</evidence>
<dbReference type="AlphaFoldDB" id="A0A9D1SU95"/>
<sequence>MGSVERIDTGGFQEALDRISQARDAFRNSKEQIIAASDVMLGVWEGLGKNAFQDAYRILKVELQDEEESLNVIYDDLKAIKESYEEWDTSVSEGLQQA</sequence>
<reference evidence="1" key="2">
    <citation type="journal article" date="2021" name="PeerJ">
        <title>Extensive microbial diversity within the chicken gut microbiome revealed by metagenomics and culture.</title>
        <authorList>
            <person name="Gilroy R."/>
            <person name="Ravi A."/>
            <person name="Getino M."/>
            <person name="Pursley I."/>
            <person name="Horton D.L."/>
            <person name="Alikhan N.F."/>
            <person name="Baker D."/>
            <person name="Gharbi K."/>
            <person name="Hall N."/>
            <person name="Watson M."/>
            <person name="Adriaenssens E.M."/>
            <person name="Foster-Nyarko E."/>
            <person name="Jarju S."/>
            <person name="Secka A."/>
            <person name="Antonio M."/>
            <person name="Oren A."/>
            <person name="Chaudhuri R.R."/>
            <person name="La Ragione R."/>
            <person name="Hildebrand F."/>
            <person name="Pallen M.J."/>
        </authorList>
    </citation>
    <scope>NUCLEOTIDE SEQUENCE</scope>
    <source>
        <strain evidence="1">ChiSjej4B22-8349</strain>
    </source>
</reference>
<dbReference type="Gene3D" id="1.10.287.1060">
    <property type="entry name" value="ESAT-6-like"/>
    <property type="match status" value="1"/>
</dbReference>
<proteinExistence type="predicted"/>
<reference evidence="1" key="1">
    <citation type="submission" date="2020-10" db="EMBL/GenBank/DDBJ databases">
        <authorList>
            <person name="Gilroy R."/>
        </authorList>
    </citation>
    <scope>NUCLEOTIDE SEQUENCE</scope>
    <source>
        <strain evidence="1">ChiSjej4B22-8349</strain>
    </source>
</reference>
<gene>
    <name evidence="1" type="ORF">IAD25_01675</name>
</gene>
<protein>
    <submittedName>
        <fullName evidence="1">WXG100 family type VII secretion target</fullName>
    </submittedName>
</protein>
<dbReference type="InterPro" id="IPR036689">
    <property type="entry name" value="ESAT-6-like_sf"/>
</dbReference>
<name>A0A9D1SU95_9FIRM</name>
<evidence type="ECO:0000313" key="1">
    <source>
        <dbReference type="EMBL" id="HIU95409.1"/>
    </source>
</evidence>
<dbReference type="Proteomes" id="UP000824130">
    <property type="component" value="Unassembled WGS sequence"/>
</dbReference>
<dbReference type="SUPFAM" id="SSF140453">
    <property type="entry name" value="EsxAB dimer-like"/>
    <property type="match status" value="1"/>
</dbReference>